<evidence type="ECO:0000313" key="2">
    <source>
        <dbReference type="Proteomes" id="UP000663722"/>
    </source>
</evidence>
<dbReference type="KEGG" id="dmm:dnm_058540"/>
<accession>A0A975BQF8</accession>
<organism evidence="1 2">
    <name type="scientific">Desulfonema magnum</name>
    <dbReference type="NCBI Taxonomy" id="45655"/>
    <lineage>
        <taxon>Bacteria</taxon>
        <taxon>Pseudomonadati</taxon>
        <taxon>Thermodesulfobacteriota</taxon>
        <taxon>Desulfobacteria</taxon>
        <taxon>Desulfobacterales</taxon>
        <taxon>Desulfococcaceae</taxon>
        <taxon>Desulfonema</taxon>
    </lineage>
</organism>
<evidence type="ECO:0000313" key="1">
    <source>
        <dbReference type="EMBL" id="QTA89797.1"/>
    </source>
</evidence>
<reference evidence="1" key="1">
    <citation type="journal article" date="2021" name="Microb. Physiol.">
        <title>Proteogenomic Insights into the Physiology of Marine, Sulfate-Reducing, Filamentous Desulfonema limicola and Desulfonema magnum.</title>
        <authorList>
            <person name="Schnaars V."/>
            <person name="Wohlbrand L."/>
            <person name="Scheve S."/>
            <person name="Hinrichs C."/>
            <person name="Reinhardt R."/>
            <person name="Rabus R."/>
        </authorList>
    </citation>
    <scope>NUCLEOTIDE SEQUENCE</scope>
    <source>
        <strain evidence="1">4be13</strain>
    </source>
</reference>
<keyword evidence="2" id="KW-1185">Reference proteome</keyword>
<gene>
    <name evidence="1" type="ORF">dnm_058540</name>
</gene>
<name>A0A975BQF8_9BACT</name>
<protein>
    <submittedName>
        <fullName evidence="1">Uncharacterized protein</fullName>
    </submittedName>
</protein>
<dbReference type="Proteomes" id="UP000663722">
    <property type="component" value="Chromosome"/>
</dbReference>
<dbReference type="AlphaFoldDB" id="A0A975BQF8"/>
<proteinExistence type="predicted"/>
<sequence>MWWVALRSTHPTKIVTAQVEKAGFFVASSLSRTRFQNFQVC</sequence>
<dbReference type="EMBL" id="CP061800">
    <property type="protein sequence ID" value="QTA89797.1"/>
    <property type="molecule type" value="Genomic_DNA"/>
</dbReference>